<dbReference type="PANTHER" id="PTHR43713:SF3">
    <property type="entry name" value="GLUTAMATE-1-SEMIALDEHYDE 2,1-AMINOMUTASE 1, CHLOROPLASTIC-RELATED"/>
    <property type="match status" value="1"/>
</dbReference>
<dbReference type="EMBL" id="JAVXUP010000963">
    <property type="protein sequence ID" value="KAK3018009.1"/>
    <property type="molecule type" value="Genomic_DNA"/>
</dbReference>
<dbReference type="PANTHER" id="PTHR43713">
    <property type="entry name" value="GLUTAMATE-1-SEMIALDEHYDE 2,1-AMINOMUTASE"/>
    <property type="match status" value="1"/>
</dbReference>
<dbReference type="Proteomes" id="UP001188597">
    <property type="component" value="Unassembled WGS sequence"/>
</dbReference>
<reference evidence="3" key="1">
    <citation type="submission" date="2022-12" db="EMBL/GenBank/DDBJ databases">
        <title>Draft genome assemblies for two species of Escallonia (Escalloniales).</title>
        <authorList>
            <person name="Chanderbali A."/>
            <person name="Dervinis C."/>
            <person name="Anghel I."/>
            <person name="Soltis D."/>
            <person name="Soltis P."/>
            <person name="Zapata F."/>
        </authorList>
    </citation>
    <scope>NUCLEOTIDE SEQUENCE</scope>
    <source>
        <strain evidence="3">UCBG64.0493</strain>
        <tissue evidence="3">Leaf</tissue>
    </source>
</reference>
<organism evidence="3 4">
    <name type="scientific">Escallonia herrerae</name>
    <dbReference type="NCBI Taxonomy" id="1293975"/>
    <lineage>
        <taxon>Eukaryota</taxon>
        <taxon>Viridiplantae</taxon>
        <taxon>Streptophyta</taxon>
        <taxon>Embryophyta</taxon>
        <taxon>Tracheophyta</taxon>
        <taxon>Spermatophyta</taxon>
        <taxon>Magnoliopsida</taxon>
        <taxon>eudicotyledons</taxon>
        <taxon>Gunneridae</taxon>
        <taxon>Pentapetalae</taxon>
        <taxon>asterids</taxon>
        <taxon>campanulids</taxon>
        <taxon>Escalloniales</taxon>
        <taxon>Escalloniaceae</taxon>
        <taxon>Escallonia</taxon>
    </lineage>
</organism>
<name>A0AA88W196_9ASTE</name>
<evidence type="ECO:0008006" key="5">
    <source>
        <dbReference type="Google" id="ProtNLM"/>
    </source>
</evidence>
<dbReference type="GO" id="GO:0009507">
    <property type="term" value="C:chloroplast"/>
    <property type="evidence" value="ECO:0007669"/>
    <property type="project" value="TreeGrafter"/>
</dbReference>
<sequence>MAGLGLSWPSKLTHRPNITTTSPSHFSSSSGCSSSQCAVKMTVTVEEKKKTFTLKKSNEAFNAPSLGRNNEGGNQLWCSMSFGERAGLDGHLGHSKYRDGQCCGYSRPPRLPWCSQGIYCSNMIIAYNDIADVELLFETNKGEITAVILESVVGNSDFITPKPDFLNALRRITKENGALLIFDKVMTGFRLSYGAAQEYFGIIPDLTTLGKIIGGGIWRKEGDYGDGGTSRTNVPGWNP</sequence>
<feature type="region of interest" description="Disordered" evidence="2">
    <location>
        <begin position="1"/>
        <end position="31"/>
    </location>
</feature>
<protein>
    <recommendedName>
        <fullName evidence="5">Glutamate-1-semialdehyde 2,1-aminomutase</fullName>
    </recommendedName>
</protein>
<dbReference type="InterPro" id="IPR015421">
    <property type="entry name" value="PyrdxlP-dep_Trfase_major"/>
</dbReference>
<evidence type="ECO:0000313" key="3">
    <source>
        <dbReference type="EMBL" id="KAK3018009.1"/>
    </source>
</evidence>
<dbReference type="InterPro" id="IPR005814">
    <property type="entry name" value="Aminotrans_3"/>
</dbReference>
<dbReference type="Gene3D" id="3.40.640.10">
    <property type="entry name" value="Type I PLP-dependent aspartate aminotransferase-like (Major domain)"/>
    <property type="match status" value="1"/>
</dbReference>
<dbReference type="GO" id="GO:0030170">
    <property type="term" value="F:pyridoxal phosphate binding"/>
    <property type="evidence" value="ECO:0007669"/>
    <property type="project" value="InterPro"/>
</dbReference>
<dbReference type="AlphaFoldDB" id="A0AA88W196"/>
<accession>A0AA88W196</accession>
<comment type="cofactor">
    <cofactor evidence="1">
        <name>pyridoxal 5'-phosphate</name>
        <dbReference type="ChEBI" id="CHEBI:597326"/>
    </cofactor>
</comment>
<evidence type="ECO:0000256" key="2">
    <source>
        <dbReference type="SAM" id="MobiDB-lite"/>
    </source>
</evidence>
<gene>
    <name evidence="3" type="ORF">RJ639_004385</name>
</gene>
<evidence type="ECO:0000256" key="1">
    <source>
        <dbReference type="ARBA" id="ARBA00001933"/>
    </source>
</evidence>
<dbReference type="SUPFAM" id="SSF53383">
    <property type="entry name" value="PLP-dependent transferases"/>
    <property type="match status" value="1"/>
</dbReference>
<dbReference type="InterPro" id="IPR015424">
    <property type="entry name" value="PyrdxlP-dep_Trfase"/>
</dbReference>
<evidence type="ECO:0000313" key="4">
    <source>
        <dbReference type="Proteomes" id="UP001188597"/>
    </source>
</evidence>
<dbReference type="Pfam" id="PF00202">
    <property type="entry name" value="Aminotran_3"/>
    <property type="match status" value="1"/>
</dbReference>
<dbReference type="GO" id="GO:0008483">
    <property type="term" value="F:transaminase activity"/>
    <property type="evidence" value="ECO:0007669"/>
    <property type="project" value="InterPro"/>
</dbReference>
<comment type="caution">
    <text evidence="3">The sequence shown here is derived from an EMBL/GenBank/DDBJ whole genome shotgun (WGS) entry which is preliminary data.</text>
</comment>
<feature type="compositionally biased region" description="Low complexity" evidence="2">
    <location>
        <begin position="22"/>
        <end position="31"/>
    </location>
</feature>
<keyword evidence="4" id="KW-1185">Reference proteome</keyword>
<proteinExistence type="predicted"/>